<evidence type="ECO:0000256" key="5">
    <source>
        <dbReference type="ARBA" id="ARBA00022679"/>
    </source>
</evidence>
<evidence type="ECO:0000256" key="10">
    <source>
        <dbReference type="ARBA" id="ARBA00038367"/>
    </source>
</evidence>
<keyword evidence="6" id="KW-0133">Cell shape</keyword>
<evidence type="ECO:0000256" key="1">
    <source>
        <dbReference type="ARBA" id="ARBA00004496"/>
    </source>
</evidence>
<keyword evidence="5" id="KW-0808">Transferase</keyword>
<evidence type="ECO:0000256" key="4">
    <source>
        <dbReference type="ARBA" id="ARBA00022618"/>
    </source>
</evidence>
<evidence type="ECO:0000256" key="2">
    <source>
        <dbReference type="ARBA" id="ARBA00004752"/>
    </source>
</evidence>
<evidence type="ECO:0000256" key="6">
    <source>
        <dbReference type="ARBA" id="ARBA00022960"/>
    </source>
</evidence>
<dbReference type="GO" id="GO:0005737">
    <property type="term" value="C:cytoplasm"/>
    <property type="evidence" value="ECO:0007669"/>
    <property type="project" value="UniProtKB-SubCell"/>
</dbReference>
<evidence type="ECO:0000256" key="14">
    <source>
        <dbReference type="ARBA" id="ARBA00042842"/>
    </source>
</evidence>
<keyword evidence="9" id="KW-0961">Cell wall biogenesis/degradation</keyword>
<accession>A0A955RW18</accession>
<keyword evidence="8" id="KW-0131">Cell cycle</keyword>
<dbReference type="InterPro" id="IPR036968">
    <property type="entry name" value="Enolpyruvate_Tfrase_sf"/>
</dbReference>
<dbReference type="GO" id="GO:0009252">
    <property type="term" value="P:peptidoglycan biosynthetic process"/>
    <property type="evidence" value="ECO:0007669"/>
    <property type="project" value="UniProtKB-KW"/>
</dbReference>
<dbReference type="GO" id="GO:0071555">
    <property type="term" value="P:cell wall organization"/>
    <property type="evidence" value="ECO:0007669"/>
    <property type="project" value="UniProtKB-KW"/>
</dbReference>
<evidence type="ECO:0000313" key="18">
    <source>
        <dbReference type="Proteomes" id="UP000699691"/>
    </source>
</evidence>
<keyword evidence="3" id="KW-0963">Cytoplasm</keyword>
<evidence type="ECO:0000256" key="7">
    <source>
        <dbReference type="ARBA" id="ARBA00022984"/>
    </source>
</evidence>
<dbReference type="EC" id="2.5.1.7" evidence="11"/>
<dbReference type="PANTHER" id="PTHR43783:SF1">
    <property type="entry name" value="UDP-N-ACETYLGLUCOSAMINE 1-CARBOXYVINYLTRANSFERASE"/>
    <property type="match status" value="1"/>
</dbReference>
<comment type="catalytic activity">
    <reaction evidence="15">
        <text>phosphoenolpyruvate + UDP-N-acetyl-alpha-D-glucosamine = UDP-N-acetyl-3-O-(1-carboxyvinyl)-alpha-D-glucosamine + phosphate</text>
        <dbReference type="Rhea" id="RHEA:18681"/>
        <dbReference type="ChEBI" id="CHEBI:43474"/>
        <dbReference type="ChEBI" id="CHEBI:57705"/>
        <dbReference type="ChEBI" id="CHEBI:58702"/>
        <dbReference type="ChEBI" id="CHEBI:68483"/>
        <dbReference type="EC" id="2.5.1.7"/>
    </reaction>
</comment>
<comment type="pathway">
    <text evidence="2">Cell wall biogenesis; peptidoglycan biosynthesis.</text>
</comment>
<organism evidence="17 18">
    <name type="scientific">candidate division WWE3 bacterium</name>
    <dbReference type="NCBI Taxonomy" id="2053526"/>
    <lineage>
        <taxon>Bacteria</taxon>
        <taxon>Katanobacteria</taxon>
    </lineage>
</organism>
<keyword evidence="7" id="KW-0573">Peptidoglycan synthesis</keyword>
<comment type="caution">
    <text evidence="17">The sequence shown here is derived from an EMBL/GenBank/DDBJ whole genome shotgun (WGS) entry which is preliminary data.</text>
</comment>
<dbReference type="GO" id="GO:0008760">
    <property type="term" value="F:UDP-N-acetylglucosamine 1-carboxyvinyltransferase activity"/>
    <property type="evidence" value="ECO:0007669"/>
    <property type="project" value="UniProtKB-EC"/>
</dbReference>
<evidence type="ECO:0000256" key="12">
    <source>
        <dbReference type="ARBA" id="ARBA00039754"/>
    </source>
</evidence>
<reference evidence="17" key="2">
    <citation type="journal article" date="2021" name="Microbiome">
        <title>Successional dynamics and alternative stable states in a saline activated sludge microbial community over 9 years.</title>
        <authorList>
            <person name="Wang Y."/>
            <person name="Ye J."/>
            <person name="Ju F."/>
            <person name="Liu L."/>
            <person name="Boyd J.A."/>
            <person name="Deng Y."/>
            <person name="Parks D.H."/>
            <person name="Jiang X."/>
            <person name="Yin X."/>
            <person name="Woodcroft B.J."/>
            <person name="Tyson G.W."/>
            <person name="Hugenholtz P."/>
            <person name="Polz M.F."/>
            <person name="Zhang T."/>
        </authorList>
    </citation>
    <scope>NUCLEOTIDE SEQUENCE</scope>
    <source>
        <strain evidence="17">HKST-UBA02</strain>
    </source>
</reference>
<dbReference type="EMBL" id="JAGQKY010000026">
    <property type="protein sequence ID" value="MCA9397374.1"/>
    <property type="molecule type" value="Genomic_DNA"/>
</dbReference>
<evidence type="ECO:0000256" key="15">
    <source>
        <dbReference type="ARBA" id="ARBA00047527"/>
    </source>
</evidence>
<evidence type="ECO:0000256" key="3">
    <source>
        <dbReference type="ARBA" id="ARBA00022490"/>
    </source>
</evidence>
<reference evidence="17" key="1">
    <citation type="submission" date="2020-04" db="EMBL/GenBank/DDBJ databases">
        <authorList>
            <person name="Zhang T."/>
        </authorList>
    </citation>
    <scope>NUCLEOTIDE SEQUENCE</scope>
    <source>
        <strain evidence="17">HKST-UBA02</strain>
    </source>
</reference>
<dbReference type="Gene3D" id="3.65.10.10">
    <property type="entry name" value="Enolpyruvate transferase domain"/>
    <property type="match status" value="2"/>
</dbReference>
<proteinExistence type="inferred from homology"/>
<sequence>MAITYIIEGGNKLHGEVTVGGSQQKAAFSIISSLLTEEKVVIHNVPQTIWVDGLLECLQFLGVIIDRKGSSVTVQSNAITTTALPANLVEKTPYSILLIGALLSRTQRVSLGMTNYSYQFDNLLFHQSIFQQALKSEVKNEDGYYVVHGEMAGTDIVLEYPSPLSSMQALFVAVSAKKPVTVKGLSVNPDVEYAKDILRNMGVLMEERKPGELFIDAGNPLNGIEITVTGDINETVFWSIVSIVTKGDISIHGVSSQEITPFLSKLTAIGIQFKLEGESLSIWCEDIKELKPVIVEIKPFPGVIPEWAGWMLVLLNRIAASTSLIQTGRLDTMNYVAVLKELGLEVAIETFEETKGGVAYPSKIEVFGGSRLIGGNVSIENLWDGLVILLAALSAQQDTTLQSTEVLDNGFENLFEKISALHGNVRAIS</sequence>
<feature type="domain" description="Enolpyruvate transferase" evidence="16">
    <location>
        <begin position="8"/>
        <end position="417"/>
    </location>
</feature>
<dbReference type="GO" id="GO:0051301">
    <property type="term" value="P:cell division"/>
    <property type="evidence" value="ECO:0007669"/>
    <property type="project" value="UniProtKB-KW"/>
</dbReference>
<gene>
    <name evidence="17" type="ORF">KC573_00970</name>
</gene>
<protein>
    <recommendedName>
        <fullName evidence="12">UDP-N-acetylglucosamine 1-carboxyvinyltransferase</fullName>
        <ecNumber evidence="11">2.5.1.7</ecNumber>
    </recommendedName>
    <alternativeName>
        <fullName evidence="13">Enoylpyruvate transferase</fullName>
    </alternativeName>
    <alternativeName>
        <fullName evidence="14">UDP-N-acetylglucosamine enolpyruvyl transferase</fullName>
    </alternativeName>
</protein>
<dbReference type="AlphaFoldDB" id="A0A955RW18"/>
<evidence type="ECO:0000313" key="17">
    <source>
        <dbReference type="EMBL" id="MCA9397374.1"/>
    </source>
</evidence>
<dbReference type="InterPro" id="IPR050068">
    <property type="entry name" value="MurA_subfamily"/>
</dbReference>
<dbReference type="InterPro" id="IPR013792">
    <property type="entry name" value="RNA3'P_cycl/enolpyr_Trfase_a/b"/>
</dbReference>
<comment type="similarity">
    <text evidence="10">Belongs to the EPSP synthase family. MurA subfamily.</text>
</comment>
<dbReference type="PANTHER" id="PTHR43783">
    <property type="entry name" value="UDP-N-ACETYLGLUCOSAMINE 1-CARBOXYVINYLTRANSFERASE"/>
    <property type="match status" value="1"/>
</dbReference>
<evidence type="ECO:0000256" key="9">
    <source>
        <dbReference type="ARBA" id="ARBA00023316"/>
    </source>
</evidence>
<dbReference type="SUPFAM" id="SSF55205">
    <property type="entry name" value="EPT/RTPC-like"/>
    <property type="match status" value="1"/>
</dbReference>
<evidence type="ECO:0000259" key="16">
    <source>
        <dbReference type="Pfam" id="PF00275"/>
    </source>
</evidence>
<evidence type="ECO:0000256" key="11">
    <source>
        <dbReference type="ARBA" id="ARBA00039108"/>
    </source>
</evidence>
<dbReference type="InterPro" id="IPR001986">
    <property type="entry name" value="Enolpyruvate_Tfrase_dom"/>
</dbReference>
<evidence type="ECO:0000256" key="13">
    <source>
        <dbReference type="ARBA" id="ARBA00042443"/>
    </source>
</evidence>
<evidence type="ECO:0000256" key="8">
    <source>
        <dbReference type="ARBA" id="ARBA00023306"/>
    </source>
</evidence>
<comment type="subcellular location">
    <subcellularLocation>
        <location evidence="1">Cytoplasm</location>
    </subcellularLocation>
</comment>
<dbReference type="GO" id="GO:0008360">
    <property type="term" value="P:regulation of cell shape"/>
    <property type="evidence" value="ECO:0007669"/>
    <property type="project" value="UniProtKB-KW"/>
</dbReference>
<name>A0A955RW18_UNCKA</name>
<dbReference type="Pfam" id="PF00275">
    <property type="entry name" value="EPSP_synthase"/>
    <property type="match status" value="1"/>
</dbReference>
<dbReference type="Proteomes" id="UP000699691">
    <property type="component" value="Unassembled WGS sequence"/>
</dbReference>
<keyword evidence="4" id="KW-0132">Cell division</keyword>